<proteinExistence type="inferred from homology"/>
<protein>
    <recommendedName>
        <fullName evidence="2">Barstar (barnase inhibitor) domain-containing protein</fullName>
    </recommendedName>
</protein>
<sequence>MSRLRQRVEDAGWRLARVGPVTGPAALHDVLARELGLPDWYGRNLDALADCLHGLEGHWVLLWTDWPALAHHHPRLARVARDLLEARVVVVDVDGAGGRSHRITGDS</sequence>
<reference evidence="4" key="1">
    <citation type="journal article" date="2019" name="Int. J. Syst. Evol. Microbiol.">
        <title>The Global Catalogue of Microorganisms (GCM) 10K type strain sequencing project: providing services to taxonomists for standard genome sequencing and annotation.</title>
        <authorList>
            <consortium name="The Broad Institute Genomics Platform"/>
            <consortium name="The Broad Institute Genome Sequencing Center for Infectious Disease"/>
            <person name="Wu L."/>
            <person name="Ma J."/>
        </authorList>
    </citation>
    <scope>NUCLEOTIDE SEQUENCE [LARGE SCALE GENOMIC DNA]</scope>
    <source>
        <strain evidence="4">JCM 18459</strain>
    </source>
</reference>
<gene>
    <name evidence="3" type="ORF">GCM10023340_29850</name>
</gene>
<evidence type="ECO:0000313" key="4">
    <source>
        <dbReference type="Proteomes" id="UP001500221"/>
    </source>
</evidence>
<dbReference type="Pfam" id="PF01337">
    <property type="entry name" value="Barstar"/>
    <property type="match status" value="1"/>
</dbReference>
<dbReference type="RefSeq" id="WP_345460023.1">
    <property type="nucleotide sequence ID" value="NZ_BAABKG010000003.1"/>
</dbReference>
<comment type="caution">
    <text evidence="3">The sequence shown here is derived from an EMBL/GenBank/DDBJ whole genome shotgun (WGS) entry which is preliminary data.</text>
</comment>
<feature type="domain" description="Barstar (barnase inhibitor)" evidence="2">
    <location>
        <begin position="21"/>
        <end position="86"/>
    </location>
</feature>
<comment type="similarity">
    <text evidence="1">Belongs to the barstar family.</text>
</comment>
<evidence type="ECO:0000259" key="2">
    <source>
        <dbReference type="Pfam" id="PF01337"/>
    </source>
</evidence>
<dbReference type="InterPro" id="IPR035905">
    <property type="entry name" value="Barstar-like_sf"/>
</dbReference>
<dbReference type="EMBL" id="BAABKG010000003">
    <property type="protein sequence ID" value="GAA5151263.1"/>
    <property type="molecule type" value="Genomic_DNA"/>
</dbReference>
<organism evidence="3 4">
    <name type="scientific">Nocardioides marinquilinus</name>
    <dbReference type="NCBI Taxonomy" id="1210400"/>
    <lineage>
        <taxon>Bacteria</taxon>
        <taxon>Bacillati</taxon>
        <taxon>Actinomycetota</taxon>
        <taxon>Actinomycetes</taxon>
        <taxon>Propionibacteriales</taxon>
        <taxon>Nocardioidaceae</taxon>
        <taxon>Nocardioides</taxon>
    </lineage>
</organism>
<dbReference type="Gene3D" id="3.30.370.10">
    <property type="entry name" value="Barstar-like"/>
    <property type="match status" value="1"/>
</dbReference>
<accession>A0ABP9PTN5</accession>
<dbReference type="SUPFAM" id="SSF52038">
    <property type="entry name" value="Barstar-related"/>
    <property type="match status" value="1"/>
</dbReference>
<evidence type="ECO:0000313" key="3">
    <source>
        <dbReference type="EMBL" id="GAA5151263.1"/>
    </source>
</evidence>
<evidence type="ECO:0000256" key="1">
    <source>
        <dbReference type="ARBA" id="ARBA00006845"/>
    </source>
</evidence>
<dbReference type="Proteomes" id="UP001500221">
    <property type="component" value="Unassembled WGS sequence"/>
</dbReference>
<dbReference type="InterPro" id="IPR000468">
    <property type="entry name" value="Barstar"/>
</dbReference>
<name>A0ABP9PTN5_9ACTN</name>
<keyword evidence="4" id="KW-1185">Reference proteome</keyword>